<evidence type="ECO:0000256" key="2">
    <source>
        <dbReference type="ARBA" id="ARBA00023002"/>
    </source>
</evidence>
<keyword evidence="1" id="KW-0521">NADP</keyword>
<dbReference type="PANTHER" id="PTHR43349:SF40">
    <property type="entry name" value="PHENYLCOUMARAN BENZYLIC ETHER REDUCTASE-LIKE PROTEIN FI1"/>
    <property type="match status" value="1"/>
</dbReference>
<dbReference type="KEGG" id="jre:108991260"/>
<dbReference type="OrthoDB" id="419598at2759"/>
<dbReference type="InterPro" id="IPR008030">
    <property type="entry name" value="NmrA-like"/>
</dbReference>
<dbReference type="Gene3D" id="3.90.25.10">
    <property type="entry name" value="UDP-galactose 4-epimerase, domain 1"/>
    <property type="match status" value="1"/>
</dbReference>
<dbReference type="Proteomes" id="UP000235220">
    <property type="component" value="Chromosome 7"/>
</dbReference>
<proteinExistence type="predicted"/>
<dbReference type="InterPro" id="IPR045312">
    <property type="entry name" value="PCBER-like"/>
</dbReference>
<dbReference type="GO" id="GO:0050664">
    <property type="term" value="F:oxidoreductase activity, acting on NAD(P)H, oxygen as acceptor"/>
    <property type="evidence" value="ECO:0000318"/>
    <property type="project" value="GO_Central"/>
</dbReference>
<dbReference type="InterPro" id="IPR050608">
    <property type="entry name" value="NmrA-type/Isoflavone_red_sf"/>
</dbReference>
<dbReference type="CDD" id="cd05259">
    <property type="entry name" value="PCBER_SDR_a"/>
    <property type="match status" value="1"/>
</dbReference>
<evidence type="ECO:0000313" key="4">
    <source>
        <dbReference type="Proteomes" id="UP000235220"/>
    </source>
</evidence>
<evidence type="ECO:0000313" key="5">
    <source>
        <dbReference type="RefSeq" id="XP_018820980.1"/>
    </source>
</evidence>
<evidence type="ECO:0000259" key="3">
    <source>
        <dbReference type="Pfam" id="PF05368"/>
    </source>
</evidence>
<dbReference type="AlphaFoldDB" id="A0A2I4ENK1"/>
<name>A0A2I4ENK1_JUGRE</name>
<accession>A0A2I4ENK1</accession>
<keyword evidence="2" id="KW-0560">Oxidoreductase</keyword>
<dbReference type="Gramene" id="Jr07_04510_p1">
    <property type="protein sequence ID" value="cds.Jr07_04510_p1"/>
    <property type="gene ID" value="Jr07_04510"/>
</dbReference>
<keyword evidence="4" id="KW-1185">Reference proteome</keyword>
<dbReference type="InterPro" id="IPR036291">
    <property type="entry name" value="NAD(P)-bd_dom_sf"/>
</dbReference>
<dbReference type="Gene3D" id="3.40.50.720">
    <property type="entry name" value="NAD(P)-binding Rossmann-like Domain"/>
    <property type="match status" value="1"/>
</dbReference>
<dbReference type="RefSeq" id="XP_018820980.1">
    <property type="nucleotide sequence ID" value="XM_018965435.2"/>
</dbReference>
<protein>
    <submittedName>
        <fullName evidence="5">Phenylcoumaran benzylic ether reductase Betv6-like</fullName>
    </submittedName>
</protein>
<feature type="domain" description="NmrA-like" evidence="3">
    <location>
        <begin position="3"/>
        <end position="304"/>
    </location>
</feature>
<reference evidence="5" key="1">
    <citation type="submission" date="2025-08" db="UniProtKB">
        <authorList>
            <consortium name="RefSeq"/>
        </authorList>
    </citation>
    <scope>IDENTIFICATION</scope>
    <source>
        <tissue evidence="5">Leaves</tissue>
    </source>
</reference>
<sequence length="308" mass="33765">MAQKSKILIIGATGYIGKFLVEASVKDGHSTFALVRESTASSPDKSELIEIFKSSGVTLLYGDIYNHESLVKAIKQVDAVISAVGFQQLGDQVKIIAAIKEAGNIKRFLPSEFGTDVDRFHAVEPAANLFALKASIRRSIEAAGIPYTYIVSNGFAGSFLTKLGQVGATAPPRDKVLVLGDGNIKAIFVKEEDIAIYTIKAVDDPRTLNKILYMRPPANILSFNEIVALWEKKISKTLEKIYILEDQLLEKIRESPAPTNIILSIGQSVLVKGDCTNYEIDASFGVEASEIYPEVKYTTVEEYLDRLV</sequence>
<dbReference type="GeneID" id="108991260"/>
<evidence type="ECO:0000256" key="1">
    <source>
        <dbReference type="ARBA" id="ARBA00022857"/>
    </source>
</evidence>
<dbReference type="SUPFAM" id="SSF51735">
    <property type="entry name" value="NAD(P)-binding Rossmann-fold domains"/>
    <property type="match status" value="1"/>
</dbReference>
<gene>
    <name evidence="5" type="primary">LOC108991260</name>
</gene>
<organism evidence="4 5">
    <name type="scientific">Juglans regia</name>
    <name type="common">English walnut</name>
    <dbReference type="NCBI Taxonomy" id="51240"/>
    <lineage>
        <taxon>Eukaryota</taxon>
        <taxon>Viridiplantae</taxon>
        <taxon>Streptophyta</taxon>
        <taxon>Embryophyta</taxon>
        <taxon>Tracheophyta</taxon>
        <taxon>Spermatophyta</taxon>
        <taxon>Magnoliopsida</taxon>
        <taxon>eudicotyledons</taxon>
        <taxon>Gunneridae</taxon>
        <taxon>Pentapetalae</taxon>
        <taxon>rosids</taxon>
        <taxon>fabids</taxon>
        <taxon>Fagales</taxon>
        <taxon>Juglandaceae</taxon>
        <taxon>Juglans</taxon>
    </lineage>
</organism>
<dbReference type="GO" id="GO:0009807">
    <property type="term" value="P:lignan biosynthetic process"/>
    <property type="evidence" value="ECO:0000318"/>
    <property type="project" value="GO_Central"/>
</dbReference>
<dbReference type="PANTHER" id="PTHR43349">
    <property type="entry name" value="PINORESINOL REDUCTASE-RELATED"/>
    <property type="match status" value="1"/>
</dbReference>
<dbReference type="Pfam" id="PF05368">
    <property type="entry name" value="NmrA"/>
    <property type="match status" value="1"/>
</dbReference>